<evidence type="ECO:0000313" key="3">
    <source>
        <dbReference type="Proteomes" id="UP000601055"/>
    </source>
</evidence>
<evidence type="ECO:0000313" key="2">
    <source>
        <dbReference type="EMBL" id="MBB2146548.1"/>
    </source>
</evidence>
<reference evidence="2" key="1">
    <citation type="submission" date="2019-11" db="EMBL/GenBank/DDBJ databases">
        <title>Description of Pedobacter sp. LMG 31464T.</title>
        <authorList>
            <person name="Carlier A."/>
            <person name="Qi S."/>
            <person name="Vandamme P."/>
        </authorList>
    </citation>
    <scope>NUCLEOTIDE SEQUENCE</scope>
    <source>
        <strain evidence="2">LMG 31464</strain>
    </source>
</reference>
<dbReference type="Proteomes" id="UP000601055">
    <property type="component" value="Unassembled WGS sequence"/>
</dbReference>
<comment type="caution">
    <text evidence="2">The sequence shown here is derived from an EMBL/GenBank/DDBJ whole genome shotgun (WGS) entry which is preliminary data.</text>
</comment>
<feature type="transmembrane region" description="Helical" evidence="1">
    <location>
        <begin position="85"/>
        <end position="103"/>
    </location>
</feature>
<sequence>METKNFKTLDEFKTELISDSEMQNQFKADPIAAISQIQQKKPLDDVWIYRIVVLALGITILAIILGTIVLIAVGRVEGDTGVPTILTAIGSAAIGALAGLLAPTSTKNN</sequence>
<gene>
    <name evidence="2" type="ORF">GM921_13680</name>
</gene>
<proteinExistence type="predicted"/>
<dbReference type="RefSeq" id="WP_182923199.1">
    <property type="nucleotide sequence ID" value="NZ_WNXD01000002.1"/>
</dbReference>
<dbReference type="EMBL" id="WNXD01000002">
    <property type="protein sequence ID" value="MBB2146548.1"/>
    <property type="molecule type" value="Genomic_DNA"/>
</dbReference>
<keyword evidence="1" id="KW-0472">Membrane</keyword>
<name>A0A923IW50_9SPHI</name>
<accession>A0A923IW50</accession>
<organism evidence="2 3">
    <name type="scientific">Pedobacter planticolens</name>
    <dbReference type="NCBI Taxonomy" id="2679964"/>
    <lineage>
        <taxon>Bacteria</taxon>
        <taxon>Pseudomonadati</taxon>
        <taxon>Bacteroidota</taxon>
        <taxon>Sphingobacteriia</taxon>
        <taxon>Sphingobacteriales</taxon>
        <taxon>Sphingobacteriaceae</taxon>
        <taxon>Pedobacter</taxon>
    </lineage>
</organism>
<keyword evidence="1" id="KW-1133">Transmembrane helix</keyword>
<protein>
    <submittedName>
        <fullName evidence="2">Uncharacterized protein</fullName>
    </submittedName>
</protein>
<feature type="transmembrane region" description="Helical" evidence="1">
    <location>
        <begin position="47"/>
        <end position="73"/>
    </location>
</feature>
<dbReference type="AlphaFoldDB" id="A0A923IW50"/>
<keyword evidence="1" id="KW-0812">Transmembrane</keyword>
<keyword evidence="3" id="KW-1185">Reference proteome</keyword>
<evidence type="ECO:0000256" key="1">
    <source>
        <dbReference type="SAM" id="Phobius"/>
    </source>
</evidence>